<dbReference type="InterPro" id="IPR050312">
    <property type="entry name" value="IolE/XylAMocC-like"/>
</dbReference>
<dbReference type="Pfam" id="PF01261">
    <property type="entry name" value="AP_endonuc_2"/>
    <property type="match status" value="1"/>
</dbReference>
<dbReference type="PANTHER" id="PTHR12110:SF41">
    <property type="entry name" value="INOSOSE DEHYDRATASE"/>
    <property type="match status" value="1"/>
</dbReference>
<sequence>MAKVGLQLYTLRDQLEQDFEGTLRQVAELGYQGVEFHNFFGRTAEQVKSLLDELGLVALGAHVQYTRLLEHLDEEIAYHKAIGNALLIVPFLSEEQRNWEEVFSSLKELGDQCQAQGMTLAYHNHDFEFTASYGEQTVFDAMYETVPASLLKVELDTCWVHFGGYDPVEYIHKYAGRLPVIHLKDARREGEGVQTVELGQGEVDLKPIADAAIEEQVQWIVVEQDFCQNPPLQSIETSMQWIKNYITQGGQLHV</sequence>
<accession>A0ABT9C7J2</accession>
<evidence type="ECO:0000313" key="3">
    <source>
        <dbReference type="Proteomes" id="UP001240171"/>
    </source>
</evidence>
<dbReference type="PANTHER" id="PTHR12110">
    <property type="entry name" value="HYDROXYPYRUVATE ISOMERASE"/>
    <property type="match status" value="1"/>
</dbReference>
<keyword evidence="2" id="KW-0413">Isomerase</keyword>
<protein>
    <submittedName>
        <fullName evidence="2">Sugar phosphate isomerase/epimerase family protein</fullName>
    </submittedName>
</protein>
<evidence type="ECO:0000259" key="1">
    <source>
        <dbReference type="Pfam" id="PF01261"/>
    </source>
</evidence>
<dbReference type="EMBL" id="JAUQTB010000001">
    <property type="protein sequence ID" value="MDO7905206.1"/>
    <property type="molecule type" value="Genomic_DNA"/>
</dbReference>
<dbReference type="GO" id="GO:0016853">
    <property type="term" value="F:isomerase activity"/>
    <property type="evidence" value="ECO:0007669"/>
    <property type="project" value="UniProtKB-KW"/>
</dbReference>
<feature type="domain" description="Xylose isomerase-like TIM barrel" evidence="1">
    <location>
        <begin position="23"/>
        <end position="244"/>
    </location>
</feature>
<dbReference type="RefSeq" id="WP_305022383.1">
    <property type="nucleotide sequence ID" value="NZ_JAUQTB010000001.1"/>
</dbReference>
<dbReference type="Proteomes" id="UP001240171">
    <property type="component" value="Unassembled WGS sequence"/>
</dbReference>
<organism evidence="2 3">
    <name type="scientific">Paenibacillus lacisoli</name>
    <dbReference type="NCBI Taxonomy" id="3064525"/>
    <lineage>
        <taxon>Bacteria</taxon>
        <taxon>Bacillati</taxon>
        <taxon>Bacillota</taxon>
        <taxon>Bacilli</taxon>
        <taxon>Bacillales</taxon>
        <taxon>Paenibacillaceae</taxon>
        <taxon>Paenibacillus</taxon>
    </lineage>
</organism>
<comment type="caution">
    <text evidence="2">The sequence shown here is derived from an EMBL/GenBank/DDBJ whole genome shotgun (WGS) entry which is preliminary data.</text>
</comment>
<proteinExistence type="predicted"/>
<dbReference type="InterPro" id="IPR036237">
    <property type="entry name" value="Xyl_isomerase-like_sf"/>
</dbReference>
<gene>
    <name evidence="2" type="ORF">Q5741_02100</name>
</gene>
<reference evidence="2 3" key="1">
    <citation type="submission" date="2023-07" db="EMBL/GenBank/DDBJ databases">
        <title>Paenibacillus sp. JX-17 nov. isolated from soil.</title>
        <authorList>
            <person name="Wan Y."/>
            <person name="Liu B."/>
        </authorList>
    </citation>
    <scope>NUCLEOTIDE SEQUENCE [LARGE SCALE GENOMIC DNA]</scope>
    <source>
        <strain evidence="2 3">JX-17</strain>
    </source>
</reference>
<dbReference type="SUPFAM" id="SSF51658">
    <property type="entry name" value="Xylose isomerase-like"/>
    <property type="match status" value="1"/>
</dbReference>
<dbReference type="InterPro" id="IPR013022">
    <property type="entry name" value="Xyl_isomerase-like_TIM-brl"/>
</dbReference>
<name>A0ABT9C7J2_9BACL</name>
<dbReference type="Gene3D" id="3.20.20.150">
    <property type="entry name" value="Divalent-metal-dependent TIM barrel enzymes"/>
    <property type="match status" value="1"/>
</dbReference>
<evidence type="ECO:0000313" key="2">
    <source>
        <dbReference type="EMBL" id="MDO7905206.1"/>
    </source>
</evidence>
<keyword evidence="3" id="KW-1185">Reference proteome</keyword>